<gene>
    <name evidence="1" type="ORF">BRPE64_CCDS02880</name>
</gene>
<proteinExistence type="predicted"/>
<reference evidence="1 2" key="1">
    <citation type="journal article" date="2013" name="Genome Announc.">
        <title>Complete Genome Sequence of Burkholderia sp. Strain RPE64, Bacterial Symbiont of the Bean Bug Riptortus pedestris.</title>
        <authorList>
            <person name="Shibata T.F."/>
            <person name="Maeda T."/>
            <person name="Nikoh N."/>
            <person name="Yamaguchi K."/>
            <person name="Oshima K."/>
            <person name="Hattori M."/>
            <person name="Nishiyama T."/>
            <person name="Hasebe M."/>
            <person name="Fukatsu T."/>
            <person name="Kikuchi Y."/>
            <person name="Shigenobu S."/>
        </authorList>
    </citation>
    <scope>NUCLEOTIDE SEQUENCE [LARGE SCALE GENOMIC DNA]</scope>
</reference>
<dbReference type="HOGENOM" id="CLU_1802466_0_0_4"/>
<keyword evidence="2" id="KW-1185">Reference proteome</keyword>
<dbReference type="AlphaFoldDB" id="R4X1W4"/>
<dbReference type="EMBL" id="AP013060">
    <property type="protein sequence ID" value="BAN26371.1"/>
    <property type="molecule type" value="Genomic_DNA"/>
</dbReference>
<sequence>MVCKHHVPNETARSWSFGTAPSRIAMKIPRGVSASHRAEGHEGLQENRRNDAMVAVMDVQTGQVRNAAYACIGVVLRGERCAESDVRAVLASEQTRQIFNPSFSYTIFSLLSTTSPALAIKASAIKPISRRSLRSVPITFEIQ</sequence>
<evidence type="ECO:0000313" key="1">
    <source>
        <dbReference type="EMBL" id="BAN26371.1"/>
    </source>
</evidence>
<accession>R4X1W4</accession>
<evidence type="ECO:0000313" key="2">
    <source>
        <dbReference type="Proteomes" id="UP000013966"/>
    </source>
</evidence>
<protein>
    <submittedName>
        <fullName evidence="1">Uncharacterized protein</fullName>
    </submittedName>
</protein>
<dbReference type="PATRIC" id="fig|758793.3.peg.4610"/>
<name>R4X1W4_9BURK</name>
<dbReference type="Proteomes" id="UP000013966">
    <property type="component" value="Chromosome 3"/>
</dbReference>
<dbReference type="KEGG" id="buo:BRPE64_CCDS02880"/>
<dbReference type="STRING" id="758793.BRPE64_CCDS02880"/>
<reference evidence="1 2" key="2">
    <citation type="journal article" date="2018" name="Int. J. Syst. Evol. Microbiol.">
        <title>Burkholderia insecticola sp. nov., a gut symbiotic bacterium of the bean bug Riptortus pedestris.</title>
        <authorList>
            <person name="Takeshita K."/>
            <person name="Tamaki H."/>
            <person name="Ohbayashi T."/>
            <person name="Meng X.-Y."/>
            <person name="Sone T."/>
            <person name="Mitani Y."/>
            <person name="Peeters C."/>
            <person name="Kikuchi Y."/>
            <person name="Vandamme P."/>
        </authorList>
    </citation>
    <scope>NUCLEOTIDE SEQUENCE [LARGE SCALE GENOMIC DNA]</scope>
    <source>
        <strain evidence="1">RPE64</strain>
    </source>
</reference>
<organism evidence="1 2">
    <name type="scientific">Caballeronia insecticola</name>
    <dbReference type="NCBI Taxonomy" id="758793"/>
    <lineage>
        <taxon>Bacteria</taxon>
        <taxon>Pseudomonadati</taxon>
        <taxon>Pseudomonadota</taxon>
        <taxon>Betaproteobacteria</taxon>
        <taxon>Burkholderiales</taxon>
        <taxon>Burkholderiaceae</taxon>
        <taxon>Caballeronia</taxon>
    </lineage>
</organism>